<dbReference type="OrthoDB" id="6346756at2"/>
<dbReference type="AlphaFoldDB" id="A0A1X9NF70"/>
<evidence type="ECO:0000313" key="1">
    <source>
        <dbReference type="EMBL" id="ARN74515.1"/>
    </source>
</evidence>
<organism evidence="1 2">
    <name type="scientific">Oceanicoccus sagamiensis</name>
    <dbReference type="NCBI Taxonomy" id="716816"/>
    <lineage>
        <taxon>Bacteria</taxon>
        <taxon>Pseudomonadati</taxon>
        <taxon>Pseudomonadota</taxon>
        <taxon>Gammaproteobacteria</taxon>
        <taxon>Cellvibrionales</taxon>
        <taxon>Spongiibacteraceae</taxon>
        <taxon>Oceanicoccus</taxon>
    </lineage>
</organism>
<evidence type="ECO:0000313" key="2">
    <source>
        <dbReference type="Proteomes" id="UP000193450"/>
    </source>
</evidence>
<reference evidence="1 2" key="1">
    <citation type="submission" date="2016-11" db="EMBL/GenBank/DDBJ databases">
        <title>Trade-off between light-utilization and light-protection in marine flavobacteria.</title>
        <authorList>
            <person name="Kumagai Y."/>
        </authorList>
    </citation>
    <scope>NUCLEOTIDE SEQUENCE [LARGE SCALE GENOMIC DNA]</scope>
    <source>
        <strain evidence="1 2">NBRC 107125</strain>
    </source>
</reference>
<dbReference type="EMBL" id="CP019343">
    <property type="protein sequence ID" value="ARN74515.1"/>
    <property type="molecule type" value="Genomic_DNA"/>
</dbReference>
<dbReference type="Proteomes" id="UP000193450">
    <property type="component" value="Chromosome"/>
</dbReference>
<name>A0A1X9NF70_9GAMM</name>
<sequence length="358" mass="40611">MAEIKATGLLEDGEIITLEGSGMGSHLLDIGVMGNKTSPQKTGQPGEKLANNVNNFSYGGGVRSDLYVYEGEHSRVDGEPVITGNAQDLGAYKNATLVYDFGEQLEPGSQIYFTYWVKMNSEQSEGQWKMWRVSNTDNISDHTGEIVRSNWTTMQYAIMHTTDDGNLPRYYLEKPWDNFPNHGQGEWTRVEASLTMSNYNVDDGILDITTHDRNFVTAPFNPEMKNYRGWTAPNMANYTDPFDRYRYLILQNYFGNGYNNADVYIEDLYVQHGEKKRLEICESENWVQCAHREIQFPSSWTDTELTFELNYGSFNHGDTVFVHIIDNNDVSIASTQITLGENLTAPVPPNPPNNITIE</sequence>
<dbReference type="RefSeq" id="WP_085758661.1">
    <property type="nucleotide sequence ID" value="NZ_CP019343.1"/>
</dbReference>
<protein>
    <submittedName>
        <fullName evidence="1">Uncharacterized protein</fullName>
    </submittedName>
</protein>
<proteinExistence type="predicted"/>
<dbReference type="STRING" id="716816.BST96_10525"/>
<keyword evidence="2" id="KW-1185">Reference proteome</keyword>
<dbReference type="KEGG" id="osg:BST96_10525"/>
<gene>
    <name evidence="1" type="ORF">BST96_10525</name>
</gene>
<accession>A0A1X9NF70</accession>